<keyword evidence="2 5" id="KW-0812">Transmembrane</keyword>
<evidence type="ECO:0000313" key="7">
    <source>
        <dbReference type="Proteomes" id="UP000667650"/>
    </source>
</evidence>
<dbReference type="InterPro" id="IPR052556">
    <property type="entry name" value="PolySynth_Transporter"/>
</dbReference>
<feature type="transmembrane region" description="Helical" evidence="5">
    <location>
        <begin position="341"/>
        <end position="361"/>
    </location>
</feature>
<keyword evidence="7" id="KW-1185">Reference proteome</keyword>
<protein>
    <submittedName>
        <fullName evidence="6">Oligosaccharide flippase family protein</fullName>
    </submittedName>
</protein>
<dbReference type="Proteomes" id="UP000667650">
    <property type="component" value="Unassembled WGS sequence"/>
</dbReference>
<evidence type="ECO:0000256" key="4">
    <source>
        <dbReference type="ARBA" id="ARBA00023136"/>
    </source>
</evidence>
<feature type="transmembrane region" description="Helical" evidence="5">
    <location>
        <begin position="189"/>
        <end position="208"/>
    </location>
</feature>
<name>A0A964TBQ8_9FLAO</name>
<sequence>MFKILISALRKLGVPIQSDSSEKIVVNTGWLFFERMLSLLAGLFIGVWVTRYLGPDEFGLYSYVLSFSVLFTSLASFGIDQILVRDLVKFPSKKDELVSTGFIIKAFGAALTTILALIVVSIFDYEKEQTGIFILIVVGSTIFNCFSVVDLYLQSIIESKRIVKVNSAILILFYSLKIIFIVSEFPLSAFVLLIPLEGLIKGLGYLLVFRRNNHKIILSKFNFALSKDMINESWPLILSGFAISVGLRIDQIMLKEYVSLERLGIYSVGVRLAELSAFIPMALMKSFFPRLVSSVGNQNDDLIIKVIRFIFYFLCLIAFIVSIMSNFVIKILYGEEFMDSALILTILIWTIPLTFLGIITNKLLTIKKYQKTIFLKQISLTIVNIVLNLVLIPSYGIIGAAFATLIADLLINFFMDLFLKKARWIFYLKLSGLTKFK</sequence>
<accession>A0A964TBQ8</accession>
<dbReference type="Pfam" id="PF01943">
    <property type="entry name" value="Polysacc_synt"/>
    <property type="match status" value="1"/>
</dbReference>
<feature type="transmembrane region" description="Helical" evidence="5">
    <location>
        <begin position="309"/>
        <end position="329"/>
    </location>
</feature>
<comment type="subcellular location">
    <subcellularLocation>
        <location evidence="1">Membrane</location>
        <topology evidence="1">Multi-pass membrane protein</topology>
    </subcellularLocation>
</comment>
<dbReference type="GO" id="GO:0016020">
    <property type="term" value="C:membrane"/>
    <property type="evidence" value="ECO:0007669"/>
    <property type="project" value="UniProtKB-SubCell"/>
</dbReference>
<dbReference type="PANTHER" id="PTHR43424:SF1">
    <property type="entry name" value="LOCUS PUTATIVE PROTEIN 1-RELATED"/>
    <property type="match status" value="1"/>
</dbReference>
<reference evidence="6" key="1">
    <citation type="submission" date="2020-01" db="EMBL/GenBank/DDBJ databases">
        <title>Muricauda ochracea sp. nov., isolated from a tidal flat of Garorim bay in Korea.</title>
        <authorList>
            <person name="Kim D."/>
            <person name="Yoo Y."/>
            <person name="Kim J.-J."/>
        </authorList>
    </citation>
    <scope>NUCLEOTIDE SEQUENCE</scope>
    <source>
        <strain evidence="6">JGD-17</strain>
    </source>
</reference>
<feature type="transmembrane region" description="Helical" evidence="5">
    <location>
        <begin position="36"/>
        <end position="54"/>
    </location>
</feature>
<feature type="transmembrane region" description="Helical" evidence="5">
    <location>
        <begin position="269"/>
        <end position="288"/>
    </location>
</feature>
<evidence type="ECO:0000256" key="2">
    <source>
        <dbReference type="ARBA" id="ARBA00022692"/>
    </source>
</evidence>
<feature type="transmembrane region" description="Helical" evidence="5">
    <location>
        <begin position="229"/>
        <end position="249"/>
    </location>
</feature>
<evidence type="ECO:0000256" key="1">
    <source>
        <dbReference type="ARBA" id="ARBA00004141"/>
    </source>
</evidence>
<dbReference type="AlphaFoldDB" id="A0A964TBQ8"/>
<feature type="transmembrane region" description="Helical" evidence="5">
    <location>
        <begin position="165"/>
        <end position="183"/>
    </location>
</feature>
<dbReference type="CDD" id="cd13128">
    <property type="entry name" value="MATE_Wzx_like"/>
    <property type="match status" value="1"/>
</dbReference>
<comment type="caution">
    <text evidence="6">The sequence shown here is derived from an EMBL/GenBank/DDBJ whole genome shotgun (WGS) entry which is preliminary data.</text>
</comment>
<feature type="transmembrane region" description="Helical" evidence="5">
    <location>
        <begin position="100"/>
        <end position="123"/>
    </location>
</feature>
<evidence type="ECO:0000313" key="6">
    <source>
        <dbReference type="EMBL" id="NAY91236.1"/>
    </source>
</evidence>
<keyword evidence="3 5" id="KW-1133">Transmembrane helix</keyword>
<feature type="transmembrane region" description="Helical" evidence="5">
    <location>
        <begin position="129"/>
        <end position="153"/>
    </location>
</feature>
<dbReference type="RefSeq" id="WP_166522611.1">
    <property type="nucleotide sequence ID" value="NZ_JAAABI010000001.1"/>
</dbReference>
<gene>
    <name evidence="6" type="ORF">GTQ34_04825</name>
</gene>
<dbReference type="InterPro" id="IPR002797">
    <property type="entry name" value="Polysacc_synth"/>
</dbReference>
<dbReference type="EMBL" id="JAAABI010000001">
    <property type="protein sequence ID" value="NAY91236.1"/>
    <property type="molecule type" value="Genomic_DNA"/>
</dbReference>
<proteinExistence type="predicted"/>
<organism evidence="6 7">
    <name type="scientific">Flagellimonas ochracea</name>
    <dbReference type="NCBI Taxonomy" id="2696472"/>
    <lineage>
        <taxon>Bacteria</taxon>
        <taxon>Pseudomonadati</taxon>
        <taxon>Bacteroidota</taxon>
        <taxon>Flavobacteriia</taxon>
        <taxon>Flavobacteriales</taxon>
        <taxon>Flavobacteriaceae</taxon>
        <taxon>Flagellimonas</taxon>
    </lineage>
</organism>
<evidence type="ECO:0000256" key="5">
    <source>
        <dbReference type="SAM" id="Phobius"/>
    </source>
</evidence>
<feature type="transmembrane region" description="Helical" evidence="5">
    <location>
        <begin position="60"/>
        <end position="79"/>
    </location>
</feature>
<keyword evidence="4 5" id="KW-0472">Membrane</keyword>
<dbReference type="PANTHER" id="PTHR43424">
    <property type="entry name" value="LOCUS PUTATIVE PROTEIN 1-RELATED"/>
    <property type="match status" value="1"/>
</dbReference>
<evidence type="ECO:0000256" key="3">
    <source>
        <dbReference type="ARBA" id="ARBA00022989"/>
    </source>
</evidence>